<feature type="transmembrane region" description="Helical" evidence="6">
    <location>
        <begin position="199"/>
        <end position="218"/>
    </location>
</feature>
<keyword evidence="3 6" id="KW-0812">Transmembrane</keyword>
<accession>A0A1Q9DAI4</accession>
<dbReference type="GO" id="GO:0016192">
    <property type="term" value="P:vesicle-mediated transport"/>
    <property type="evidence" value="ECO:0007669"/>
    <property type="project" value="TreeGrafter"/>
</dbReference>
<evidence type="ECO:0000256" key="1">
    <source>
        <dbReference type="ARBA" id="ARBA00004141"/>
    </source>
</evidence>
<organism evidence="7 8">
    <name type="scientific">Symbiodinium microadriaticum</name>
    <name type="common">Dinoflagellate</name>
    <name type="synonym">Zooxanthella microadriatica</name>
    <dbReference type="NCBI Taxonomy" id="2951"/>
    <lineage>
        <taxon>Eukaryota</taxon>
        <taxon>Sar</taxon>
        <taxon>Alveolata</taxon>
        <taxon>Dinophyceae</taxon>
        <taxon>Suessiales</taxon>
        <taxon>Symbiodiniaceae</taxon>
        <taxon>Symbiodinium</taxon>
    </lineage>
</organism>
<comment type="similarity">
    <text evidence="2">Belongs to the TVP23 family.</text>
</comment>
<evidence type="ECO:0000256" key="6">
    <source>
        <dbReference type="SAM" id="Phobius"/>
    </source>
</evidence>
<evidence type="ECO:0000313" key="8">
    <source>
        <dbReference type="Proteomes" id="UP000186817"/>
    </source>
</evidence>
<sequence>MVRGSGRPGCFEIVLIIIIIIIIAIVFPIIIIIIISIIIIIIIMIMFLAWDYCHRWTGCVWDEILVTVDGFGAAMWEKYARSQGFGEPAYLDLGVSGGRGGYHRGGFHIAHVIAIEHHQNTFQGTIHYTARRVNQVDQLVQLHIDHEQSQILNLFDAIRQVVTGSNLRNELGDALKGDVRKGGCPLCSSEVHLELSSRCLLLGRALCVFGTLAAAILLNDKVHATHDMRHCFCFFTFTFGAKYGIEMRSHGEVLYKFTDLTEWLFLIHLKALPSQKKRYRVRYCFTPANCPVLAELLKGPSSTVTAMPTAEPGGFNAVSMSTEMPDRPRMAGTEGHGGNDPASQNRLVQMLQTAAHPVTCVFHAAFKIVVILIYIYGRYIHSAYVSTFILCTIFAALDFWTVKNISGRLLVGLRWWNLVKDDGSSEWVFESNPDEGNLNATDRNIFWGVTYIWPLLWAIFLFMNILNFSLDWVLLNIMIFIFAGTNLAGYWKCSTDAKKRAQQWVESQGMRAVAGAMGFA</sequence>
<dbReference type="GO" id="GO:0000139">
    <property type="term" value="C:Golgi membrane"/>
    <property type="evidence" value="ECO:0007669"/>
    <property type="project" value="TreeGrafter"/>
</dbReference>
<comment type="subcellular location">
    <subcellularLocation>
        <location evidence="1">Membrane</location>
        <topology evidence="1">Multi-pass membrane protein</topology>
    </subcellularLocation>
</comment>
<dbReference type="PANTHER" id="PTHR13019">
    <property type="entry name" value="GOLGI APPARATUS MEMBRANE PROTEIN TVP23"/>
    <property type="match status" value="1"/>
</dbReference>
<feature type="transmembrane region" description="Helical" evidence="6">
    <location>
        <begin position="354"/>
        <end position="376"/>
    </location>
</feature>
<dbReference type="AlphaFoldDB" id="A0A1Q9DAI4"/>
<dbReference type="GO" id="GO:0009306">
    <property type="term" value="P:protein secretion"/>
    <property type="evidence" value="ECO:0007669"/>
    <property type="project" value="TreeGrafter"/>
</dbReference>
<feature type="transmembrane region" description="Helical" evidence="6">
    <location>
        <begin position="472"/>
        <end position="491"/>
    </location>
</feature>
<dbReference type="Pfam" id="PF05832">
    <property type="entry name" value="DUF846"/>
    <property type="match status" value="1"/>
</dbReference>
<name>A0A1Q9DAI4_SYMMI</name>
<gene>
    <name evidence="7" type="ORF">AK812_SmicGene26005</name>
</gene>
<evidence type="ECO:0000256" key="2">
    <source>
        <dbReference type="ARBA" id="ARBA00005467"/>
    </source>
</evidence>
<dbReference type="InterPro" id="IPR008564">
    <property type="entry name" value="TVP23-like"/>
</dbReference>
<evidence type="ECO:0000256" key="4">
    <source>
        <dbReference type="ARBA" id="ARBA00022989"/>
    </source>
</evidence>
<evidence type="ECO:0000313" key="7">
    <source>
        <dbReference type="EMBL" id="OLP92222.1"/>
    </source>
</evidence>
<feature type="transmembrane region" description="Helical" evidence="6">
    <location>
        <begin position="445"/>
        <end position="466"/>
    </location>
</feature>
<dbReference type="PANTHER" id="PTHR13019:SF7">
    <property type="entry name" value="GOLGI APPARATUS MEMBRANE PROTEIN TVP23"/>
    <property type="match status" value="1"/>
</dbReference>
<evidence type="ECO:0000256" key="3">
    <source>
        <dbReference type="ARBA" id="ARBA00022692"/>
    </source>
</evidence>
<dbReference type="OrthoDB" id="2151161at2759"/>
<dbReference type="EMBL" id="LSRX01000630">
    <property type="protein sequence ID" value="OLP92222.1"/>
    <property type="molecule type" value="Genomic_DNA"/>
</dbReference>
<evidence type="ECO:0000256" key="5">
    <source>
        <dbReference type="ARBA" id="ARBA00023136"/>
    </source>
</evidence>
<comment type="caution">
    <text evidence="7">The sequence shown here is derived from an EMBL/GenBank/DDBJ whole genome shotgun (WGS) entry which is preliminary data.</text>
</comment>
<keyword evidence="5 6" id="KW-0472">Membrane</keyword>
<protein>
    <submittedName>
        <fullName evidence="7">Putative Golgi apparatus membrane protein-like protein 1</fullName>
    </submittedName>
</protein>
<proteinExistence type="inferred from homology"/>
<reference evidence="7 8" key="1">
    <citation type="submission" date="2016-02" db="EMBL/GenBank/DDBJ databases">
        <title>Genome analysis of coral dinoflagellate symbionts highlights evolutionary adaptations to a symbiotic lifestyle.</title>
        <authorList>
            <person name="Aranda M."/>
            <person name="Li Y."/>
            <person name="Liew Y.J."/>
            <person name="Baumgarten S."/>
            <person name="Simakov O."/>
            <person name="Wilson M."/>
            <person name="Piel J."/>
            <person name="Ashoor H."/>
            <person name="Bougouffa S."/>
            <person name="Bajic V.B."/>
            <person name="Ryu T."/>
            <person name="Ravasi T."/>
            <person name="Bayer T."/>
            <person name="Micklem G."/>
            <person name="Kim H."/>
            <person name="Bhak J."/>
            <person name="Lajeunesse T.C."/>
            <person name="Voolstra C.R."/>
        </authorList>
    </citation>
    <scope>NUCLEOTIDE SEQUENCE [LARGE SCALE GENOMIC DNA]</scope>
    <source>
        <strain evidence="7 8">CCMP2467</strain>
    </source>
</reference>
<feature type="transmembrane region" description="Helical" evidence="6">
    <location>
        <begin position="382"/>
        <end position="400"/>
    </location>
</feature>
<keyword evidence="8" id="KW-1185">Reference proteome</keyword>
<keyword evidence="4 6" id="KW-1133">Transmembrane helix</keyword>
<feature type="transmembrane region" description="Helical" evidence="6">
    <location>
        <begin position="13"/>
        <end position="46"/>
    </location>
</feature>
<dbReference type="Proteomes" id="UP000186817">
    <property type="component" value="Unassembled WGS sequence"/>
</dbReference>